<evidence type="ECO:0000313" key="1">
    <source>
        <dbReference type="EMBL" id="AQQ59096.1"/>
    </source>
</evidence>
<dbReference type="EMBL" id="CP019645">
    <property type="protein sequence ID" value="AQQ59370.1"/>
    <property type="molecule type" value="Genomic_DNA"/>
</dbReference>
<dbReference type="AlphaFoldDB" id="A0A1Q2LG15"/>
<dbReference type="EMBL" id="CP019645">
    <property type="protein sequence ID" value="AQQ59096.1"/>
    <property type="molecule type" value="Genomic_DNA"/>
</dbReference>
<dbReference type="RefSeq" id="WP_077388195.1">
    <property type="nucleotide sequence ID" value="NZ_CP019645.1"/>
</dbReference>
<evidence type="ECO:0000313" key="2">
    <source>
        <dbReference type="EMBL" id="AQQ59370.1"/>
    </source>
</evidence>
<reference evidence="2 3" key="1">
    <citation type="submission" date="2017-02" db="EMBL/GenBank/DDBJ databases">
        <title>Whole genome sequencing of Helicobacter bilis strain AAQJH.</title>
        <authorList>
            <person name="Conlan S."/>
            <person name="Thomas P.J."/>
            <person name="Mullikin J."/>
            <person name="Palmore T.N."/>
            <person name="Frank K.M."/>
            <person name="Segre J.A."/>
        </authorList>
    </citation>
    <scope>NUCLEOTIDE SEQUENCE [LARGE SCALE GENOMIC DNA]</scope>
    <source>
        <strain evidence="2 3">AAQJH</strain>
    </source>
</reference>
<protein>
    <recommendedName>
        <fullName evidence="4">Cytochrome c domain-containing protein</fullName>
    </recommendedName>
</protein>
<dbReference type="InterPro" id="IPR036909">
    <property type="entry name" value="Cyt_c-like_dom_sf"/>
</dbReference>
<dbReference type="KEGG" id="hbl:XJ32_02090"/>
<evidence type="ECO:0008006" key="4">
    <source>
        <dbReference type="Google" id="ProtNLM"/>
    </source>
</evidence>
<gene>
    <name evidence="1" type="ORF">XJ32_02090</name>
    <name evidence="2" type="ORF">XJ32_03880</name>
</gene>
<dbReference type="GO" id="GO:0020037">
    <property type="term" value="F:heme binding"/>
    <property type="evidence" value="ECO:0007669"/>
    <property type="project" value="InterPro"/>
</dbReference>
<proteinExistence type="predicted"/>
<name>A0A1Q2LG15_9HELI</name>
<dbReference type="Proteomes" id="UP000188298">
    <property type="component" value="Chromosome"/>
</dbReference>
<dbReference type="Gene3D" id="1.10.760.10">
    <property type="entry name" value="Cytochrome c-like domain"/>
    <property type="match status" value="1"/>
</dbReference>
<sequence length="128" mass="14595">MNTKTIIAFAALALFLYIQLNAKLDDIILGIDSNASVLVSLRDRQKMQDADGKIVLIKNNIKALEDTECKKCHVLNENLLLPIENKHISYETFLRFVREGGLYMPSFSPESISETKIQQIYTKLYNSK</sequence>
<dbReference type="KEGG" id="hbl:XJ32_03880"/>
<evidence type="ECO:0000313" key="3">
    <source>
        <dbReference type="Proteomes" id="UP000188298"/>
    </source>
</evidence>
<organism evidence="2 3">
    <name type="scientific">Helicobacter bilis</name>
    <dbReference type="NCBI Taxonomy" id="37372"/>
    <lineage>
        <taxon>Bacteria</taxon>
        <taxon>Pseudomonadati</taxon>
        <taxon>Campylobacterota</taxon>
        <taxon>Epsilonproteobacteria</taxon>
        <taxon>Campylobacterales</taxon>
        <taxon>Helicobacteraceae</taxon>
        <taxon>Helicobacter</taxon>
    </lineage>
</organism>
<accession>A0A1Q2LG15</accession>
<dbReference type="GO" id="GO:0009055">
    <property type="term" value="F:electron transfer activity"/>
    <property type="evidence" value="ECO:0007669"/>
    <property type="project" value="InterPro"/>
</dbReference>